<dbReference type="PANTHER" id="PTHR36435:SF1">
    <property type="entry name" value="CAAX AMINO TERMINAL PROTEASE FAMILY PROTEIN"/>
    <property type="match status" value="1"/>
</dbReference>
<dbReference type="Pfam" id="PF02517">
    <property type="entry name" value="Rce1-like"/>
    <property type="match status" value="1"/>
</dbReference>
<name>A0A099KDV5_COLPS</name>
<dbReference type="PANTHER" id="PTHR36435">
    <property type="entry name" value="SLR1288 PROTEIN"/>
    <property type="match status" value="1"/>
</dbReference>
<proteinExistence type="predicted"/>
<protein>
    <submittedName>
        <fullName evidence="3">Abortive infection protein</fullName>
    </submittedName>
</protein>
<dbReference type="GO" id="GO:0004175">
    <property type="term" value="F:endopeptidase activity"/>
    <property type="evidence" value="ECO:0007669"/>
    <property type="project" value="UniProtKB-ARBA"/>
</dbReference>
<organism evidence="3 4">
    <name type="scientific">Colwellia psychrerythraea</name>
    <name type="common">Vibrio psychroerythus</name>
    <dbReference type="NCBI Taxonomy" id="28229"/>
    <lineage>
        <taxon>Bacteria</taxon>
        <taxon>Pseudomonadati</taxon>
        <taxon>Pseudomonadota</taxon>
        <taxon>Gammaproteobacteria</taxon>
        <taxon>Alteromonadales</taxon>
        <taxon>Colwelliaceae</taxon>
        <taxon>Colwellia</taxon>
    </lineage>
</organism>
<evidence type="ECO:0000313" key="4">
    <source>
        <dbReference type="Proteomes" id="UP000029868"/>
    </source>
</evidence>
<evidence type="ECO:0000256" key="1">
    <source>
        <dbReference type="SAM" id="Phobius"/>
    </source>
</evidence>
<keyword evidence="1" id="KW-0472">Membrane</keyword>
<feature type="transmembrane region" description="Helical" evidence="1">
    <location>
        <begin position="224"/>
        <end position="241"/>
    </location>
</feature>
<dbReference type="Proteomes" id="UP000029868">
    <property type="component" value="Unassembled WGS sequence"/>
</dbReference>
<gene>
    <name evidence="3" type="ORF">GAB14E_4441</name>
</gene>
<evidence type="ECO:0000313" key="3">
    <source>
        <dbReference type="EMBL" id="KGJ87763.1"/>
    </source>
</evidence>
<dbReference type="GO" id="GO:0080120">
    <property type="term" value="P:CAAX-box protein maturation"/>
    <property type="evidence" value="ECO:0007669"/>
    <property type="project" value="UniProtKB-ARBA"/>
</dbReference>
<comment type="caution">
    <text evidence="3">The sequence shown here is derived from an EMBL/GenBank/DDBJ whole genome shotgun (WGS) entry which is preliminary data.</text>
</comment>
<dbReference type="InterPro" id="IPR052710">
    <property type="entry name" value="CAAX_protease"/>
</dbReference>
<sequence length="295" mass="33452">MIYSMLLTQDIFPAVYPWLFLVITLVAAFVKPKLWPFGLLCTLVSGLLYNAIDLVGLGVVTLLFTLAYFANMPSKNAWNQGIKTVITVLIFICCIALAAHLLPGFNNLPVLYNVEKSINSMPFTMYLNFDKPMILFVLLILYPTVLMNNKKIRLFKIETKLHVITVISATLLVIFSLATFLSLITIEPKLPSWWWLFALNNLLLTCVIEEVFFRGVIQNKLVQLFNPMAGLIVASFLFGIAHFSGGFSYVFVATLAGFLYGFVYLKTGKLWYAILIHFCLNMIHLYLFTYPLLKA</sequence>
<accession>A0A099KDV5</accession>
<feature type="domain" description="CAAX prenyl protease 2/Lysostaphin resistance protein A-like" evidence="2">
    <location>
        <begin position="192"/>
        <end position="283"/>
    </location>
</feature>
<keyword evidence="1" id="KW-0812">Transmembrane</keyword>
<feature type="transmembrane region" description="Helical" evidence="1">
    <location>
        <begin position="247"/>
        <end position="265"/>
    </location>
</feature>
<keyword evidence="1" id="KW-1133">Transmembrane helix</keyword>
<feature type="transmembrane region" description="Helical" evidence="1">
    <location>
        <begin position="12"/>
        <end position="30"/>
    </location>
</feature>
<feature type="transmembrane region" description="Helical" evidence="1">
    <location>
        <begin position="82"/>
        <end position="103"/>
    </location>
</feature>
<dbReference type="AlphaFoldDB" id="A0A099KDV5"/>
<dbReference type="OrthoDB" id="5322702at2"/>
<reference evidence="3 4" key="1">
    <citation type="submission" date="2014-08" db="EMBL/GenBank/DDBJ databases">
        <title>Genomic and Phenotypic Diversity of Colwellia psychrerythraea strains from Disparate Marine Basins.</title>
        <authorList>
            <person name="Techtmann S.M."/>
            <person name="Stelling S.C."/>
            <person name="Utturkar S.M."/>
            <person name="Alshibli N."/>
            <person name="Harris A."/>
            <person name="Brown S.D."/>
            <person name="Hazen T.C."/>
        </authorList>
    </citation>
    <scope>NUCLEOTIDE SEQUENCE [LARGE SCALE GENOMIC DNA]</scope>
    <source>
        <strain evidence="3 4">GAB14E</strain>
    </source>
</reference>
<feature type="transmembrane region" description="Helical" evidence="1">
    <location>
        <begin position="272"/>
        <end position="293"/>
    </location>
</feature>
<feature type="transmembrane region" description="Helical" evidence="1">
    <location>
        <begin position="192"/>
        <end position="212"/>
    </location>
</feature>
<evidence type="ECO:0000259" key="2">
    <source>
        <dbReference type="Pfam" id="PF02517"/>
    </source>
</evidence>
<feature type="transmembrane region" description="Helical" evidence="1">
    <location>
        <begin position="163"/>
        <end position="186"/>
    </location>
</feature>
<dbReference type="InterPro" id="IPR003675">
    <property type="entry name" value="Rce1/LyrA-like_dom"/>
</dbReference>
<dbReference type="PATRIC" id="fig|28229.3.peg.4424"/>
<feature type="transmembrane region" description="Helical" evidence="1">
    <location>
        <begin position="50"/>
        <end position="70"/>
    </location>
</feature>
<dbReference type="EMBL" id="JQEC01000071">
    <property type="protein sequence ID" value="KGJ87763.1"/>
    <property type="molecule type" value="Genomic_DNA"/>
</dbReference>